<keyword evidence="2" id="KW-1185">Reference proteome</keyword>
<sequence length="64" mass="6890">MYPMPYIAPHCIADTADPRFHQDDIESGVPDGAGNITVPATHIQNRPDKAEGVSLPGECNHSYA</sequence>
<reference evidence="1 2" key="1">
    <citation type="submission" date="2016-10" db="EMBL/GenBank/DDBJ databases">
        <authorList>
            <person name="de Groot N.N."/>
        </authorList>
    </citation>
    <scope>NUCLEOTIDE SEQUENCE [LARGE SCALE GENOMIC DNA]</scope>
    <source>
        <strain evidence="1 2">DSM 22489</strain>
    </source>
</reference>
<gene>
    <name evidence="1" type="ORF">SAMN05421819_1290</name>
</gene>
<evidence type="ECO:0000313" key="1">
    <source>
        <dbReference type="EMBL" id="SEF90139.1"/>
    </source>
</evidence>
<dbReference type="Proteomes" id="UP000236728">
    <property type="component" value="Unassembled WGS sequence"/>
</dbReference>
<dbReference type="EMBL" id="FNVA01000002">
    <property type="protein sequence ID" value="SEF90139.1"/>
    <property type="molecule type" value="Genomic_DNA"/>
</dbReference>
<name>A0A1H5VS55_9BACT</name>
<dbReference type="AlphaFoldDB" id="A0A1H5VS55"/>
<evidence type="ECO:0000313" key="2">
    <source>
        <dbReference type="Proteomes" id="UP000236728"/>
    </source>
</evidence>
<proteinExistence type="predicted"/>
<protein>
    <submittedName>
        <fullName evidence="1">Uncharacterized protein</fullName>
    </submittedName>
</protein>
<accession>A0A1H5VS55</accession>
<organism evidence="1 2">
    <name type="scientific">Bryocella elongata</name>
    <dbReference type="NCBI Taxonomy" id="863522"/>
    <lineage>
        <taxon>Bacteria</taxon>
        <taxon>Pseudomonadati</taxon>
        <taxon>Acidobacteriota</taxon>
        <taxon>Terriglobia</taxon>
        <taxon>Terriglobales</taxon>
        <taxon>Acidobacteriaceae</taxon>
        <taxon>Bryocella</taxon>
    </lineage>
</organism>